<dbReference type="Proteomes" id="UP000253769">
    <property type="component" value="Unassembled WGS sequence"/>
</dbReference>
<evidence type="ECO:0000313" key="4">
    <source>
        <dbReference type="EMBL" id="RDE22521.1"/>
    </source>
</evidence>
<dbReference type="EMBL" id="QQOH01000002">
    <property type="protein sequence ID" value="RDE22521.1"/>
    <property type="molecule type" value="Genomic_DNA"/>
</dbReference>
<dbReference type="AlphaFoldDB" id="A0A369WM23"/>
<protein>
    <submittedName>
        <fullName evidence="4">Uncharacterized protein</fullName>
    </submittedName>
</protein>
<sequence length="319" mass="35519">MTREEDFSDIPELGPAGDSLDKPSIPTLDKTASSSRQQAPVEAASAPANRGDSRLMSWLVLMLILVIGAGGYWGLEHFNRLQRELILANQRLTELEGLINTTDQNASKSGAAIQGQMKKFLFDGEKRIKHVDSELAKLWTVSYQRNKPKIAEVDQAVAELDKTLKALQASSSELEKSIQSLDKGAAELDKQSKVLTQQGQQQAKLIDQSRSEMQQELAQLQQQREQDQQLIRGLESQLQLRDQANQELDALQDTQLTSMEQQLATLQNNPKVPQSVSATLKDQQRAIAAINSFRKQVNSQLVRLGKQIDSLQRAQAPQQ</sequence>
<dbReference type="OrthoDB" id="5700790at2"/>
<keyword evidence="5" id="KW-1185">Reference proteome</keyword>
<keyword evidence="3" id="KW-0812">Transmembrane</keyword>
<dbReference type="RefSeq" id="WP_114695150.1">
    <property type="nucleotide sequence ID" value="NZ_QQOH01000002.1"/>
</dbReference>
<name>A0A369WM23_9GAMM</name>
<evidence type="ECO:0000256" key="1">
    <source>
        <dbReference type="SAM" id="Coils"/>
    </source>
</evidence>
<evidence type="ECO:0000313" key="5">
    <source>
        <dbReference type="Proteomes" id="UP000253769"/>
    </source>
</evidence>
<feature type="transmembrane region" description="Helical" evidence="3">
    <location>
        <begin position="55"/>
        <end position="75"/>
    </location>
</feature>
<reference evidence="4 5" key="1">
    <citation type="submission" date="2018-07" db="EMBL/GenBank/DDBJ databases">
        <title>Motiliproteus coralliicola sp. nov., a bacterium isolated from Coral.</title>
        <authorList>
            <person name="Wang G."/>
        </authorList>
    </citation>
    <scope>NUCLEOTIDE SEQUENCE [LARGE SCALE GENOMIC DNA]</scope>
    <source>
        <strain evidence="4 5">C34</strain>
    </source>
</reference>
<keyword evidence="3" id="KW-0472">Membrane</keyword>
<keyword evidence="1" id="KW-0175">Coiled coil</keyword>
<gene>
    <name evidence="4" type="ORF">DV711_07960</name>
</gene>
<feature type="coiled-coil region" evidence="1">
    <location>
        <begin position="203"/>
        <end position="254"/>
    </location>
</feature>
<keyword evidence="3" id="KW-1133">Transmembrane helix</keyword>
<comment type="caution">
    <text evidence="4">The sequence shown here is derived from an EMBL/GenBank/DDBJ whole genome shotgun (WGS) entry which is preliminary data.</text>
</comment>
<evidence type="ECO:0000256" key="3">
    <source>
        <dbReference type="SAM" id="Phobius"/>
    </source>
</evidence>
<accession>A0A369WM23</accession>
<feature type="coiled-coil region" evidence="1">
    <location>
        <begin position="150"/>
        <end position="177"/>
    </location>
</feature>
<feature type="region of interest" description="Disordered" evidence="2">
    <location>
        <begin position="1"/>
        <end position="47"/>
    </location>
</feature>
<evidence type="ECO:0000256" key="2">
    <source>
        <dbReference type="SAM" id="MobiDB-lite"/>
    </source>
</evidence>
<organism evidence="4 5">
    <name type="scientific">Motiliproteus coralliicola</name>
    <dbReference type="NCBI Taxonomy" id="2283196"/>
    <lineage>
        <taxon>Bacteria</taxon>
        <taxon>Pseudomonadati</taxon>
        <taxon>Pseudomonadota</taxon>
        <taxon>Gammaproteobacteria</taxon>
        <taxon>Oceanospirillales</taxon>
        <taxon>Oceanospirillaceae</taxon>
        <taxon>Motiliproteus</taxon>
    </lineage>
</organism>
<proteinExistence type="predicted"/>